<keyword evidence="2" id="KW-1185">Reference proteome</keyword>
<dbReference type="Proteomes" id="UP000234748">
    <property type="component" value="Unassembled WGS sequence"/>
</dbReference>
<sequence length="256" mass="28802">MTLFNKMLASIGIGTANVDTKLDSDRYQPGQTVRGQVEIKGGSVEQKIEEIYLTLHTTFIKEHDDKKYTHTAALEKLRLNDPFTVAPGEVRSIPFSLLLPNDTPLTYGRTKVWISTGLEIKNAVDPSDEDYIQILPGALVHSALLALTDLGFKLRQAECEAVSYKLNHHLPFIQEFEFIPVNGPYRGKLDELELSFLSVSEERAEILLEVDRKAKGLAGLFAEAMEMDETMVRASITKQDIPQMKDKLHQIIGRYI</sequence>
<dbReference type="AlphaFoldDB" id="A0A2N5M2W3"/>
<dbReference type="Pfam" id="PF07070">
    <property type="entry name" value="Spo0M"/>
    <property type="match status" value="1"/>
</dbReference>
<gene>
    <name evidence="1" type="ORF">CUU66_17065</name>
</gene>
<proteinExistence type="predicted"/>
<dbReference type="InterPro" id="IPR009776">
    <property type="entry name" value="Spore_0_M"/>
</dbReference>
<dbReference type="OrthoDB" id="2351239at2"/>
<evidence type="ECO:0000313" key="2">
    <source>
        <dbReference type="Proteomes" id="UP000234748"/>
    </source>
</evidence>
<reference evidence="1 2" key="1">
    <citation type="submission" date="2017-11" db="EMBL/GenBank/DDBJ databases">
        <title>Comparitive Functional Genomics of Dry Heat Resistant strains isolated from the Viking Spacecraft.</title>
        <authorList>
            <person name="Seuylemezian A."/>
            <person name="Cooper K."/>
            <person name="Vaishampayan P."/>
        </authorList>
    </citation>
    <scope>NUCLEOTIDE SEQUENCE [LARGE SCALE GENOMIC DNA]</scope>
    <source>
        <strain evidence="1 2">V1-29</strain>
    </source>
</reference>
<dbReference type="PANTHER" id="PTHR40053">
    <property type="entry name" value="SPORULATION-CONTROL PROTEIN SPO0M"/>
    <property type="match status" value="1"/>
</dbReference>
<name>A0A2N5M2W3_9BACI</name>
<dbReference type="InterPro" id="IPR014756">
    <property type="entry name" value="Ig_E-set"/>
</dbReference>
<dbReference type="EMBL" id="PGUY01000053">
    <property type="protein sequence ID" value="PLT28716.1"/>
    <property type="molecule type" value="Genomic_DNA"/>
</dbReference>
<dbReference type="PANTHER" id="PTHR40053:SF1">
    <property type="entry name" value="SPORULATION-CONTROL PROTEIN SPO0M"/>
    <property type="match status" value="1"/>
</dbReference>
<accession>A0A2N5M2W3</accession>
<protein>
    <submittedName>
        <fullName evidence="1">Sporulation protein SpoOM</fullName>
    </submittedName>
</protein>
<comment type="caution">
    <text evidence="1">The sequence shown here is derived from an EMBL/GenBank/DDBJ whole genome shotgun (WGS) entry which is preliminary data.</text>
</comment>
<dbReference type="RefSeq" id="WP_101644346.1">
    <property type="nucleotide sequence ID" value="NZ_PGUY01000053.1"/>
</dbReference>
<dbReference type="SUPFAM" id="SSF81296">
    <property type="entry name" value="E set domains"/>
    <property type="match status" value="1"/>
</dbReference>
<organism evidence="1 2">
    <name type="scientific">Peribacillus deserti</name>
    <dbReference type="NCBI Taxonomy" id="673318"/>
    <lineage>
        <taxon>Bacteria</taxon>
        <taxon>Bacillati</taxon>
        <taxon>Bacillota</taxon>
        <taxon>Bacilli</taxon>
        <taxon>Bacillales</taxon>
        <taxon>Bacillaceae</taxon>
        <taxon>Peribacillus</taxon>
    </lineage>
</organism>
<evidence type="ECO:0000313" key="1">
    <source>
        <dbReference type="EMBL" id="PLT28716.1"/>
    </source>
</evidence>